<evidence type="ECO:0000256" key="9">
    <source>
        <dbReference type="ARBA" id="ARBA00022848"/>
    </source>
</evidence>
<dbReference type="GO" id="GO:0008392">
    <property type="term" value="F:arachidonate epoxygenase activity"/>
    <property type="evidence" value="ECO:0007669"/>
    <property type="project" value="TreeGrafter"/>
</dbReference>
<evidence type="ECO:0000256" key="5">
    <source>
        <dbReference type="ARBA" id="ARBA00012109"/>
    </source>
</evidence>
<reference evidence="15" key="1">
    <citation type="submission" date="2025-08" db="UniProtKB">
        <authorList>
            <consortium name="Ensembl"/>
        </authorList>
    </citation>
    <scope>IDENTIFICATION</scope>
</reference>
<keyword evidence="12" id="KW-0503">Monooxygenase</keyword>
<dbReference type="PRINTS" id="PR00463">
    <property type="entry name" value="EP450I"/>
</dbReference>
<dbReference type="GO" id="GO:0006805">
    <property type="term" value="P:xenobiotic metabolic process"/>
    <property type="evidence" value="ECO:0007669"/>
    <property type="project" value="TreeGrafter"/>
</dbReference>
<protein>
    <recommendedName>
        <fullName evidence="5">unspecific monooxygenase</fullName>
        <ecNumber evidence="5">1.14.14.1</ecNumber>
    </recommendedName>
</protein>
<evidence type="ECO:0000256" key="4">
    <source>
        <dbReference type="ARBA" id="ARBA00010617"/>
    </source>
</evidence>
<evidence type="ECO:0000256" key="7">
    <source>
        <dbReference type="ARBA" id="ARBA00022723"/>
    </source>
</evidence>
<evidence type="ECO:0000256" key="11">
    <source>
        <dbReference type="ARBA" id="ARBA00023004"/>
    </source>
</evidence>
<evidence type="ECO:0000256" key="12">
    <source>
        <dbReference type="ARBA" id="ARBA00023033"/>
    </source>
</evidence>
<dbReference type="GO" id="GO:0005506">
    <property type="term" value="F:iron ion binding"/>
    <property type="evidence" value="ECO:0007669"/>
    <property type="project" value="InterPro"/>
</dbReference>
<keyword evidence="14" id="KW-0732">Signal</keyword>
<evidence type="ECO:0000256" key="14">
    <source>
        <dbReference type="SAM" id="SignalP"/>
    </source>
</evidence>
<feature type="signal peptide" evidence="14">
    <location>
        <begin position="1"/>
        <end position="28"/>
    </location>
</feature>
<comment type="similarity">
    <text evidence="4">Belongs to the cytochrome P450 family.</text>
</comment>
<evidence type="ECO:0000256" key="8">
    <source>
        <dbReference type="ARBA" id="ARBA00022824"/>
    </source>
</evidence>
<dbReference type="SUPFAM" id="SSF48264">
    <property type="entry name" value="Cytochrome P450"/>
    <property type="match status" value="1"/>
</dbReference>
<dbReference type="Proteomes" id="UP000694393">
    <property type="component" value="Unplaced"/>
</dbReference>
<keyword evidence="13" id="KW-0472">Membrane</keyword>
<dbReference type="GO" id="GO:0019373">
    <property type="term" value="P:epoxygenase P450 pathway"/>
    <property type="evidence" value="ECO:0007669"/>
    <property type="project" value="TreeGrafter"/>
</dbReference>
<evidence type="ECO:0000256" key="10">
    <source>
        <dbReference type="ARBA" id="ARBA00023002"/>
    </source>
</evidence>
<keyword evidence="11" id="KW-0408">Iron</keyword>
<dbReference type="Ensembl" id="ENSPCET00000022166.1">
    <property type="protein sequence ID" value="ENSPCEP00000021431.1"/>
    <property type="gene ID" value="ENSPCEG00000016476.1"/>
</dbReference>
<evidence type="ECO:0000313" key="15">
    <source>
        <dbReference type="Ensembl" id="ENSPCEP00000021431.1"/>
    </source>
</evidence>
<dbReference type="FunFam" id="1.10.630.10:FF:000238">
    <property type="entry name" value="Cytochrome P450 2A6"/>
    <property type="match status" value="1"/>
</dbReference>
<sequence>MESLFTTLFLVVCISCLLLFSAWRRMSGNGKLPPGPVAFPILGNALQLNMRNLPKSILELSAKYGPVFTVYIGSERVVVLCGYEAVKEALVDRGDEFSTVLITSACGRWKQLRRFALSTLRNFGMGKKSIEKRIQEEACFLVERLRNTHEQPFDPTLFLTHTVSKVICSIVFGNRFDYEDKKFLSLMNLTEENKDLVRSVLGQFYNFFPTLLNYIPGPHQMVIKNFLELSRFFLDKVKMHKESLDPNCPRDFIDAFLIKMEQVGKIQLNPEQVGMTH</sequence>
<dbReference type="PANTHER" id="PTHR24300">
    <property type="entry name" value="CYTOCHROME P450 508A4-RELATED"/>
    <property type="match status" value="1"/>
</dbReference>
<dbReference type="PANTHER" id="PTHR24300:SF356">
    <property type="entry name" value="CYTOCHROME P450 2E1"/>
    <property type="match status" value="1"/>
</dbReference>
<evidence type="ECO:0000256" key="13">
    <source>
        <dbReference type="ARBA" id="ARBA00023136"/>
    </source>
</evidence>
<evidence type="ECO:0000313" key="16">
    <source>
        <dbReference type="Proteomes" id="UP000694393"/>
    </source>
</evidence>
<keyword evidence="7" id="KW-0479">Metal-binding</keyword>
<keyword evidence="16" id="KW-1185">Reference proteome</keyword>
<keyword evidence="10" id="KW-0560">Oxidoreductase</keyword>
<dbReference type="EC" id="1.14.14.1" evidence="5"/>
<name>A0A8C8SN86_9SAUR</name>
<dbReference type="AlphaFoldDB" id="A0A8C8SN86"/>
<dbReference type="Gene3D" id="1.10.630.10">
    <property type="entry name" value="Cytochrome P450"/>
    <property type="match status" value="1"/>
</dbReference>
<comment type="cofactor">
    <cofactor evidence="1">
        <name>heme</name>
        <dbReference type="ChEBI" id="CHEBI:30413"/>
    </cofactor>
</comment>
<dbReference type="InterPro" id="IPR001128">
    <property type="entry name" value="Cyt_P450"/>
</dbReference>
<evidence type="ECO:0000256" key="3">
    <source>
        <dbReference type="ARBA" id="ARBA00004406"/>
    </source>
</evidence>
<dbReference type="GO" id="GO:0020037">
    <property type="term" value="F:heme binding"/>
    <property type="evidence" value="ECO:0007669"/>
    <property type="project" value="InterPro"/>
</dbReference>
<keyword evidence="6" id="KW-0349">Heme</keyword>
<dbReference type="Pfam" id="PF00067">
    <property type="entry name" value="p450"/>
    <property type="match status" value="1"/>
</dbReference>
<evidence type="ECO:0000256" key="2">
    <source>
        <dbReference type="ARBA" id="ARBA00004174"/>
    </source>
</evidence>
<dbReference type="GO" id="GO:0005789">
    <property type="term" value="C:endoplasmic reticulum membrane"/>
    <property type="evidence" value="ECO:0007669"/>
    <property type="project" value="UniProtKB-SubCell"/>
</dbReference>
<dbReference type="GO" id="GO:0016712">
    <property type="term" value="F:oxidoreductase activity, acting on paired donors, with incorporation or reduction of molecular oxygen, reduced flavin or flavoprotein as one donor, and incorporation of one atom of oxygen"/>
    <property type="evidence" value="ECO:0007669"/>
    <property type="project" value="UniProtKB-EC"/>
</dbReference>
<evidence type="ECO:0000256" key="6">
    <source>
        <dbReference type="ARBA" id="ARBA00022617"/>
    </source>
</evidence>
<dbReference type="InterPro" id="IPR036396">
    <property type="entry name" value="Cyt_P450_sf"/>
</dbReference>
<evidence type="ECO:0000256" key="1">
    <source>
        <dbReference type="ARBA" id="ARBA00001971"/>
    </source>
</evidence>
<comment type="subcellular location">
    <subcellularLocation>
        <location evidence="3">Endoplasmic reticulum membrane</location>
        <topology evidence="3">Peripheral membrane protein</topology>
    </subcellularLocation>
    <subcellularLocation>
        <location evidence="2">Microsome membrane</location>
        <topology evidence="2">Peripheral membrane protein</topology>
    </subcellularLocation>
</comment>
<proteinExistence type="inferred from homology"/>
<organism evidence="15 16">
    <name type="scientific">Pelusios castaneus</name>
    <name type="common">West African mud turtle</name>
    <dbReference type="NCBI Taxonomy" id="367368"/>
    <lineage>
        <taxon>Eukaryota</taxon>
        <taxon>Metazoa</taxon>
        <taxon>Chordata</taxon>
        <taxon>Craniata</taxon>
        <taxon>Vertebrata</taxon>
        <taxon>Euteleostomi</taxon>
        <taxon>Archelosauria</taxon>
        <taxon>Testudinata</taxon>
        <taxon>Testudines</taxon>
        <taxon>Pleurodira</taxon>
        <taxon>Pelomedusidae</taxon>
        <taxon>Pelusios</taxon>
    </lineage>
</organism>
<dbReference type="InterPro" id="IPR002401">
    <property type="entry name" value="Cyt_P450_E_grp-I"/>
</dbReference>
<feature type="chain" id="PRO_5034959057" description="unspecific monooxygenase" evidence="14">
    <location>
        <begin position="29"/>
        <end position="277"/>
    </location>
</feature>
<reference evidence="15" key="2">
    <citation type="submission" date="2025-09" db="UniProtKB">
        <authorList>
            <consortium name="Ensembl"/>
        </authorList>
    </citation>
    <scope>IDENTIFICATION</scope>
</reference>
<keyword evidence="9" id="KW-0492">Microsome</keyword>
<keyword evidence="8" id="KW-0256">Endoplasmic reticulum</keyword>
<accession>A0A8C8SN86</accession>
<dbReference type="InterPro" id="IPR050182">
    <property type="entry name" value="Cytochrome_P450_fam2"/>
</dbReference>